<evidence type="ECO:0000313" key="1">
    <source>
        <dbReference type="EMBL" id="KAF2471609.1"/>
    </source>
</evidence>
<comment type="caution">
    <text evidence="1">The sequence shown here is derived from an EMBL/GenBank/DDBJ whole genome shotgun (WGS) entry which is preliminary data.</text>
</comment>
<reference evidence="1" key="1">
    <citation type="journal article" date="2020" name="Stud. Mycol.">
        <title>101 Dothideomycetes genomes: a test case for predicting lifestyles and emergence of pathogens.</title>
        <authorList>
            <person name="Haridas S."/>
            <person name="Albert R."/>
            <person name="Binder M."/>
            <person name="Bloem J."/>
            <person name="Labutti K."/>
            <person name="Salamov A."/>
            <person name="Andreopoulos B."/>
            <person name="Baker S."/>
            <person name="Barry K."/>
            <person name="Bills G."/>
            <person name="Bluhm B."/>
            <person name="Cannon C."/>
            <person name="Castanera R."/>
            <person name="Culley D."/>
            <person name="Daum C."/>
            <person name="Ezra D."/>
            <person name="Gonzalez J."/>
            <person name="Henrissat B."/>
            <person name="Kuo A."/>
            <person name="Liang C."/>
            <person name="Lipzen A."/>
            <person name="Lutzoni F."/>
            <person name="Magnuson J."/>
            <person name="Mondo S."/>
            <person name="Nolan M."/>
            <person name="Ohm R."/>
            <person name="Pangilinan J."/>
            <person name="Park H.-J."/>
            <person name="Ramirez L."/>
            <person name="Alfaro M."/>
            <person name="Sun H."/>
            <person name="Tritt A."/>
            <person name="Yoshinaga Y."/>
            <person name="Zwiers L.-H."/>
            <person name="Turgeon B."/>
            <person name="Goodwin S."/>
            <person name="Spatafora J."/>
            <person name="Crous P."/>
            <person name="Grigoriev I."/>
        </authorList>
    </citation>
    <scope>NUCLEOTIDE SEQUENCE</scope>
    <source>
        <strain evidence="1">ATCC 200398</strain>
    </source>
</reference>
<evidence type="ECO:0000313" key="2">
    <source>
        <dbReference type="Proteomes" id="UP000799755"/>
    </source>
</evidence>
<proteinExistence type="predicted"/>
<protein>
    <submittedName>
        <fullName evidence="1">Uncharacterized protein</fullName>
    </submittedName>
</protein>
<sequence>MSGVFEYTANLLKQGLSEEQSAGYTDHQNNQNSTVCPVPAFADKDRETIDMPSIIKETNESFRHGFPHHGPMSGLPSSLLCDRGIGQVNGKGEAQSHQNKKDRTPPLISPPPLKRQRMSPIEDPLGRGPVKEVLGERSPKHLLGVKRFPRYGDKLMRLKSLTKGVKAVKSAPSVGRVGLSTRQVHSAEFVVPSIFPKKSYQQTRNSDNKAPAFLNPNSLYTPARDDDEMSMSSVVTPSVTSTGSGKGVSKCRVCQKGSTKTYDPLIRCPVCLKRQFHEGCRKPPLKDGANWDSWSCFVCIQKARKGLNSVALTPTTLTKYSLAQTSPRDRIGPNLPGSARADEVSSRTPKVAESPRVEKSMTSLSFTISSVTSHQKTSHSSTKDREAIRAAELSSLGDNLPKLGTVWDRRRGPKPVPLDETTLMASMQNDELDRMILESTIPNTSSNTIGQPFGLSTGKDCLEIPNTPTQKSSQIQVYNAVPRESRLNGAAAISQSGPDDSSLVFDQSEPKTSLSRLMWCPVCQKQRIFAKPGVNKAMWQPTPQSLKQLYAPSMSWNRFGPGGLVGAASKKIVTKRLPRGEKSGSLIKSPPEQLLSVDQENSGKSKSHDYGTEAETCSQNEVPGDEARVVNNAGLITGNVLEANQAGTLRLPGCLHKSGTRRQPINFISPLPEPSPRLHVSSAPAMDASTCDISSADPSNESIYALGVSDSSGSRKLSTPGSANLSEGEETSPGELLKHGNKRSSSTNPRSCGSKGTYTFREMIGMALLAAQGLPLTAKDIGDWIRREFPHKYKKYQKGKAVWMTNIGAILSQTGDFRKERKAEWGAYLWNFENARTKQRYVAQFPEYSASEDSDLIEEQHSNVSSLRPQTQDRVRGHGPSPHKNSKREAIQIVDDTTPPVFSHVMPGSMDADSQKPKPSQQIRANNSTSLSSRASREADDSDFSLGFEKQRIINLDLGPDVRLETDFYKAFPEFLWPSIEYMTQVEIEQKIEEIRKRPSRKARFGKPLALARSHRLDVHDELADSRKRFRPATSAQTLPLPFGKKKTQNSDVELQPSEEGGDTFKDVFNFPKNPIPIVHDGQLAFRDGTLVNSKLPRSRVVYKVGRFFAGDLRL</sequence>
<organism evidence="1 2">
    <name type="scientific">Lindgomyces ingoldianus</name>
    <dbReference type="NCBI Taxonomy" id="673940"/>
    <lineage>
        <taxon>Eukaryota</taxon>
        <taxon>Fungi</taxon>
        <taxon>Dikarya</taxon>
        <taxon>Ascomycota</taxon>
        <taxon>Pezizomycotina</taxon>
        <taxon>Dothideomycetes</taxon>
        <taxon>Pleosporomycetidae</taxon>
        <taxon>Pleosporales</taxon>
        <taxon>Lindgomycetaceae</taxon>
        <taxon>Lindgomyces</taxon>
    </lineage>
</organism>
<accession>A0ACB6QX57</accession>
<name>A0ACB6QX57_9PLEO</name>
<keyword evidence="2" id="KW-1185">Reference proteome</keyword>
<gene>
    <name evidence="1" type="ORF">BDR25DRAFT_342328</name>
</gene>
<dbReference type="Proteomes" id="UP000799755">
    <property type="component" value="Unassembled WGS sequence"/>
</dbReference>
<dbReference type="EMBL" id="MU003504">
    <property type="protein sequence ID" value="KAF2471609.1"/>
    <property type="molecule type" value="Genomic_DNA"/>
</dbReference>